<sequence>MPGETVATRDRDPAQVRPNGRPGHEALAALDQVLTHRPKKDDPAFSHATLCLTAFRDELIEGHRRQACTRERLTHLNGVISVVLAGHFPLGDVPWDEIDRARGWLAELVEAVEPE</sequence>
<evidence type="ECO:0000313" key="3">
    <source>
        <dbReference type="EMBL" id="GLS67265.1"/>
    </source>
</evidence>
<dbReference type="Proteomes" id="UP001156856">
    <property type="component" value="Unassembled WGS sequence"/>
</dbReference>
<comment type="caution">
    <text evidence="2">The sequence shown here is derived from an EMBL/GenBank/DDBJ whole genome shotgun (WGS) entry which is preliminary data.</text>
</comment>
<dbReference type="EMBL" id="BJZU01000155">
    <property type="protein sequence ID" value="GEP07450.1"/>
    <property type="molecule type" value="Genomic_DNA"/>
</dbReference>
<evidence type="ECO:0000256" key="1">
    <source>
        <dbReference type="SAM" id="MobiDB-lite"/>
    </source>
</evidence>
<evidence type="ECO:0000313" key="2">
    <source>
        <dbReference type="EMBL" id="GEP07450.1"/>
    </source>
</evidence>
<dbReference type="AlphaFoldDB" id="A0A512JBX7"/>
<reference evidence="2 4" key="3">
    <citation type="submission" date="2019-07" db="EMBL/GenBank/DDBJ databases">
        <title>Whole genome shotgun sequence of Methylobacterium oxalidis NBRC 107715.</title>
        <authorList>
            <person name="Hosoyama A."/>
            <person name="Uohara A."/>
            <person name="Ohji S."/>
            <person name="Ichikawa N."/>
        </authorList>
    </citation>
    <scope>NUCLEOTIDE SEQUENCE [LARGE SCALE GENOMIC DNA]</scope>
    <source>
        <strain evidence="2 4">NBRC 107715</strain>
    </source>
</reference>
<feature type="region of interest" description="Disordered" evidence="1">
    <location>
        <begin position="1"/>
        <end position="23"/>
    </location>
</feature>
<reference evidence="5" key="2">
    <citation type="journal article" date="2019" name="Int. J. Syst. Evol. Microbiol.">
        <title>The Global Catalogue of Microorganisms (GCM) 10K type strain sequencing project: providing services to taxonomists for standard genome sequencing and annotation.</title>
        <authorList>
            <consortium name="The Broad Institute Genomics Platform"/>
            <consortium name="The Broad Institute Genome Sequencing Center for Infectious Disease"/>
            <person name="Wu L."/>
            <person name="Ma J."/>
        </authorList>
    </citation>
    <scope>NUCLEOTIDE SEQUENCE [LARGE SCALE GENOMIC DNA]</scope>
    <source>
        <strain evidence="5">NBRC 107715</strain>
    </source>
</reference>
<dbReference type="EMBL" id="BSPK01000111">
    <property type="protein sequence ID" value="GLS67265.1"/>
    <property type="molecule type" value="Genomic_DNA"/>
</dbReference>
<organism evidence="2 4">
    <name type="scientific">Methylobacterium oxalidis</name>
    <dbReference type="NCBI Taxonomy" id="944322"/>
    <lineage>
        <taxon>Bacteria</taxon>
        <taxon>Pseudomonadati</taxon>
        <taxon>Pseudomonadota</taxon>
        <taxon>Alphaproteobacteria</taxon>
        <taxon>Hyphomicrobiales</taxon>
        <taxon>Methylobacteriaceae</taxon>
        <taxon>Methylobacterium</taxon>
    </lineage>
</organism>
<gene>
    <name evidence="3" type="ORF">GCM10007888_56480</name>
    <name evidence="2" type="ORF">MOX02_54880</name>
</gene>
<reference evidence="3" key="1">
    <citation type="journal article" date="2014" name="Int. J. Syst. Evol. Microbiol.">
        <title>Complete genome of a new Firmicutes species belonging to the dominant human colonic microbiota ('Ruminococcus bicirculans') reveals two chromosomes and a selective capacity to utilize plant glucans.</title>
        <authorList>
            <consortium name="NISC Comparative Sequencing Program"/>
            <person name="Wegmann U."/>
            <person name="Louis P."/>
            <person name="Goesmann A."/>
            <person name="Henrissat B."/>
            <person name="Duncan S.H."/>
            <person name="Flint H.J."/>
        </authorList>
    </citation>
    <scope>NUCLEOTIDE SEQUENCE</scope>
    <source>
        <strain evidence="3">NBRC 107715</strain>
    </source>
</reference>
<proteinExistence type="predicted"/>
<accession>A0A512JBX7</accession>
<dbReference type="RefSeq" id="WP_238179862.1">
    <property type="nucleotide sequence ID" value="NZ_BJZU01000155.1"/>
</dbReference>
<evidence type="ECO:0000313" key="4">
    <source>
        <dbReference type="Proteomes" id="UP000321960"/>
    </source>
</evidence>
<dbReference type="Proteomes" id="UP000321960">
    <property type="component" value="Unassembled WGS sequence"/>
</dbReference>
<reference evidence="3" key="4">
    <citation type="submission" date="2023-01" db="EMBL/GenBank/DDBJ databases">
        <title>Draft genome sequence of Methylobacterium oxalidis strain NBRC 107715.</title>
        <authorList>
            <person name="Sun Q."/>
            <person name="Mori K."/>
        </authorList>
    </citation>
    <scope>NUCLEOTIDE SEQUENCE</scope>
    <source>
        <strain evidence="3">NBRC 107715</strain>
    </source>
</reference>
<evidence type="ECO:0000313" key="5">
    <source>
        <dbReference type="Proteomes" id="UP001156856"/>
    </source>
</evidence>
<name>A0A512JBX7_9HYPH</name>
<protein>
    <submittedName>
        <fullName evidence="2">Uncharacterized protein</fullName>
    </submittedName>
</protein>
<keyword evidence="5" id="KW-1185">Reference proteome</keyword>